<dbReference type="Pfam" id="PF06764">
    <property type="entry name" value="DUF1223"/>
    <property type="match status" value="1"/>
</dbReference>
<proteinExistence type="predicted"/>
<dbReference type="PANTHER" id="PTHR36057:SF1">
    <property type="entry name" value="LIPOPROTEIN LIPID ATTACHMENT SITE-LIKE PROTEIN, PUTATIVE (DUF1223)-RELATED"/>
    <property type="match status" value="1"/>
</dbReference>
<evidence type="ECO:0000313" key="3">
    <source>
        <dbReference type="Proteomes" id="UP000197535"/>
    </source>
</evidence>
<protein>
    <recommendedName>
        <fullName evidence="4">DUF1223 domain-containing protein</fullName>
    </recommendedName>
</protein>
<name>A0A254TKK3_9BURK</name>
<dbReference type="SUPFAM" id="SSF52833">
    <property type="entry name" value="Thioredoxin-like"/>
    <property type="match status" value="1"/>
</dbReference>
<dbReference type="InterPro" id="IPR036249">
    <property type="entry name" value="Thioredoxin-like_sf"/>
</dbReference>
<dbReference type="AlphaFoldDB" id="A0A254TKK3"/>
<dbReference type="InterPro" id="IPR010634">
    <property type="entry name" value="DUF1223"/>
</dbReference>
<keyword evidence="1" id="KW-0732">Signal</keyword>
<sequence length="251" mass="26807">MSAVSLSLLLTPWSASAGQACIKQSPPHTVALLELYTSEGCSSCPPADHFISGLNEAGLGADRVVPLSLHVDYWDYIGWKDAFARPLFTERQYWLSAQGRSRTVYTPEIFVAGQELRNWRLATPAAVRRINEQPAQAQIALSAGMPSNGSLPVEVKAKASRDAALYVVLYQSGLSTEVKAGENRGVQLRHDYVVRDWIGPLALDAQGGPASLPRALAVPAGAMAQDLGVAAFVQTPRGEVLQALALPLCSG</sequence>
<comment type="caution">
    <text evidence="2">The sequence shown here is derived from an EMBL/GenBank/DDBJ whole genome shotgun (WGS) entry which is preliminary data.</text>
</comment>
<dbReference type="Proteomes" id="UP000197535">
    <property type="component" value="Unassembled WGS sequence"/>
</dbReference>
<evidence type="ECO:0000313" key="2">
    <source>
        <dbReference type="EMBL" id="OWW23094.1"/>
    </source>
</evidence>
<dbReference type="EMBL" id="LSTO01000001">
    <property type="protein sequence ID" value="OWW23094.1"/>
    <property type="molecule type" value="Genomic_DNA"/>
</dbReference>
<feature type="signal peptide" evidence="1">
    <location>
        <begin position="1"/>
        <end position="17"/>
    </location>
</feature>
<evidence type="ECO:0000256" key="1">
    <source>
        <dbReference type="SAM" id="SignalP"/>
    </source>
</evidence>
<gene>
    <name evidence="2" type="ORF">AYR66_27290</name>
</gene>
<reference evidence="2 3" key="1">
    <citation type="submission" date="2016-02" db="EMBL/GenBank/DDBJ databases">
        <authorList>
            <person name="Wen L."/>
            <person name="He K."/>
            <person name="Yang H."/>
        </authorList>
    </citation>
    <scope>NUCLEOTIDE SEQUENCE [LARGE SCALE GENOMIC DNA]</scope>
    <source>
        <strain evidence="2 3">TSA40</strain>
    </source>
</reference>
<keyword evidence="3" id="KW-1185">Reference proteome</keyword>
<dbReference type="PANTHER" id="PTHR36057">
    <property type="match status" value="1"/>
</dbReference>
<accession>A0A254TKK3</accession>
<evidence type="ECO:0008006" key="4">
    <source>
        <dbReference type="Google" id="ProtNLM"/>
    </source>
</evidence>
<feature type="chain" id="PRO_5013146423" description="DUF1223 domain-containing protein" evidence="1">
    <location>
        <begin position="18"/>
        <end position="251"/>
    </location>
</feature>
<organism evidence="2 3">
    <name type="scientific">Noviherbaspirillum denitrificans</name>
    <dbReference type="NCBI Taxonomy" id="1968433"/>
    <lineage>
        <taxon>Bacteria</taxon>
        <taxon>Pseudomonadati</taxon>
        <taxon>Pseudomonadota</taxon>
        <taxon>Betaproteobacteria</taxon>
        <taxon>Burkholderiales</taxon>
        <taxon>Oxalobacteraceae</taxon>
        <taxon>Noviherbaspirillum</taxon>
    </lineage>
</organism>